<dbReference type="EMBL" id="GG662798">
    <property type="protein sequence ID" value="EWS75743.1"/>
    <property type="molecule type" value="Genomic_DNA"/>
</dbReference>
<dbReference type="Gene3D" id="3.80.10.10">
    <property type="entry name" value="Ribonuclease Inhibitor"/>
    <property type="match status" value="1"/>
</dbReference>
<reference evidence="2" key="1">
    <citation type="journal article" date="2006" name="PLoS Biol.">
        <title>Macronuclear genome sequence of the ciliate Tetrahymena thermophila, a model eukaryote.</title>
        <authorList>
            <person name="Eisen J.A."/>
            <person name="Coyne R.S."/>
            <person name="Wu M."/>
            <person name="Wu D."/>
            <person name="Thiagarajan M."/>
            <person name="Wortman J.R."/>
            <person name="Badger J.H."/>
            <person name="Ren Q."/>
            <person name="Amedeo P."/>
            <person name="Jones K.M."/>
            <person name="Tallon L.J."/>
            <person name="Delcher A.L."/>
            <person name="Salzberg S.L."/>
            <person name="Silva J.C."/>
            <person name="Haas B.J."/>
            <person name="Majoros W.H."/>
            <person name="Farzad M."/>
            <person name="Carlton J.M."/>
            <person name="Smith R.K. Jr."/>
            <person name="Garg J."/>
            <person name="Pearlman R.E."/>
            <person name="Karrer K.M."/>
            <person name="Sun L."/>
            <person name="Manning G."/>
            <person name="Elde N.C."/>
            <person name="Turkewitz A.P."/>
            <person name="Asai D.J."/>
            <person name="Wilkes D.E."/>
            <person name="Wang Y."/>
            <person name="Cai H."/>
            <person name="Collins K."/>
            <person name="Stewart B.A."/>
            <person name="Lee S.R."/>
            <person name="Wilamowska K."/>
            <person name="Weinberg Z."/>
            <person name="Ruzzo W.L."/>
            <person name="Wloga D."/>
            <person name="Gaertig J."/>
            <person name="Frankel J."/>
            <person name="Tsao C.-C."/>
            <person name="Gorovsky M.A."/>
            <person name="Keeling P.J."/>
            <person name="Waller R.F."/>
            <person name="Patron N.J."/>
            <person name="Cherry J.M."/>
            <person name="Stover N.A."/>
            <person name="Krieger C.J."/>
            <person name="del Toro C."/>
            <person name="Ryder H.F."/>
            <person name="Williamson S.C."/>
            <person name="Barbeau R.A."/>
            <person name="Hamilton E.P."/>
            <person name="Orias E."/>
        </authorList>
    </citation>
    <scope>NUCLEOTIDE SEQUENCE [LARGE SCALE GENOMIC DNA]</scope>
    <source>
        <strain evidence="2">SB210</strain>
    </source>
</reference>
<dbReference type="OrthoDB" id="120976at2759"/>
<dbReference type="AlphaFoldDB" id="W7XFU4"/>
<organism evidence="1 2">
    <name type="scientific">Tetrahymena thermophila (strain SB210)</name>
    <dbReference type="NCBI Taxonomy" id="312017"/>
    <lineage>
        <taxon>Eukaryota</taxon>
        <taxon>Sar</taxon>
        <taxon>Alveolata</taxon>
        <taxon>Ciliophora</taxon>
        <taxon>Intramacronucleata</taxon>
        <taxon>Oligohymenophorea</taxon>
        <taxon>Hymenostomatida</taxon>
        <taxon>Tetrahymenina</taxon>
        <taxon>Tetrahymenidae</taxon>
        <taxon>Tetrahymena</taxon>
    </lineage>
</organism>
<evidence type="ECO:0000313" key="2">
    <source>
        <dbReference type="Proteomes" id="UP000009168"/>
    </source>
</evidence>
<dbReference type="KEGG" id="tet:TTHERM_000575579"/>
<evidence type="ECO:0000313" key="1">
    <source>
        <dbReference type="EMBL" id="EWS75743.1"/>
    </source>
</evidence>
<dbReference type="SUPFAM" id="SSF52047">
    <property type="entry name" value="RNI-like"/>
    <property type="match status" value="1"/>
</dbReference>
<gene>
    <name evidence="1" type="ORF">TTHERM_000575579</name>
</gene>
<protein>
    <recommendedName>
        <fullName evidence="3">Kinase domain protein</fullName>
    </recommendedName>
</protein>
<dbReference type="GeneID" id="24439651"/>
<accession>W7XFU4</accession>
<dbReference type="RefSeq" id="XP_012651665.1">
    <property type="nucleotide sequence ID" value="XM_012796211.1"/>
</dbReference>
<dbReference type="Proteomes" id="UP000009168">
    <property type="component" value="Unassembled WGS sequence"/>
</dbReference>
<name>W7XFU4_TETTS</name>
<sequence>MRQIKVHQKNESLKFFELTQQEIQKFQIQNIFYSFETIEQQKKINDFYEICCSQKKAYLRYIDSSYIIKEYDIESINQIVDDFESKESSDCKNDKQINFLFDLRDKLVQNQHTNTKNHQIILSTFDYLTFFYNSIIQRQLIVKQSQFDEFQNGKSKTFVFGKIESIIQNKKSFEKLKQIDDVAHLQLFFKAYTIQYLELQNLLEQFCQQQNLQSINLNISFNNFSQNELINLGEMIKQFKNLNQLKLILKQITLNNQQDIIASLFNKIAENINIQILDIQLEYNHLNQAQAQKICQEISRFPQLKKLRLDLDQNDLDSHCSIGLFETISQIKSLIELDISQEYNQINNDSFLSQKFQCIGNLNSLQVLNLSLGANFIQESAAYSIGEGVSKLQCLKKLSLKLQYLELQENGVITIFQGIKECINLECLQLDLQKNLIGQRSILQLCKTITELQKLISFDIDLGLIKIDFDDVLILSKAIKNHKKLAYFKFFITLQNQNQRLMTKRNMLKSLRLVYSKITLL</sequence>
<keyword evidence="2" id="KW-1185">Reference proteome</keyword>
<dbReference type="InParanoid" id="W7XFU4"/>
<evidence type="ECO:0008006" key="3">
    <source>
        <dbReference type="Google" id="ProtNLM"/>
    </source>
</evidence>
<proteinExistence type="predicted"/>
<dbReference type="InterPro" id="IPR032675">
    <property type="entry name" value="LRR_dom_sf"/>
</dbReference>